<dbReference type="Pfam" id="PF13692">
    <property type="entry name" value="Glyco_trans_1_4"/>
    <property type="match status" value="1"/>
</dbReference>
<organism evidence="1 2">
    <name type="scientific">Desulfosarcina widdelii</name>
    <dbReference type="NCBI Taxonomy" id="947919"/>
    <lineage>
        <taxon>Bacteria</taxon>
        <taxon>Pseudomonadati</taxon>
        <taxon>Thermodesulfobacteriota</taxon>
        <taxon>Desulfobacteria</taxon>
        <taxon>Desulfobacterales</taxon>
        <taxon>Desulfosarcinaceae</taxon>
        <taxon>Desulfosarcina</taxon>
    </lineage>
</organism>
<dbReference type="AlphaFoldDB" id="A0A5K7ZHJ3"/>
<proteinExistence type="predicted"/>
<dbReference type="EMBL" id="AP021875">
    <property type="protein sequence ID" value="BBO79301.1"/>
    <property type="molecule type" value="Genomic_DNA"/>
</dbReference>
<sequence length="275" mass="31130">MWIETVRKKRMSLFDRVYDHIERRLVESDRCKYLLPVSTLTRDAFMSVYDGYGKTVEICYPGVELQAFQYGQRTDFRKAVREKYGFTASDKIVLFVSMNFEIKGLDYLMAGLAAAKRKPAGMSLKLLVVGKGNIRKFERMANDLKIAEDIKFAGIVEEGIEQIYRGCDLFAMLSRFDTFGLTVLEAMAASLPVLISRQVGAKDIVVQGRNGFVVDREDKEAVCSCLLTLADDTNLEAMGREAFQTASKHSWEQASHQVKQIYYSVKSFVSEKTPG</sequence>
<accession>A0A5K7ZHJ3</accession>
<evidence type="ECO:0000313" key="2">
    <source>
        <dbReference type="Proteomes" id="UP000427769"/>
    </source>
</evidence>
<name>A0A5K7ZHJ3_9BACT</name>
<gene>
    <name evidence="1" type="ORF">DSCW_67180</name>
</gene>
<protein>
    <submittedName>
        <fullName evidence="1">Uncharacterized protein</fullName>
    </submittedName>
</protein>
<dbReference type="InterPro" id="IPR050194">
    <property type="entry name" value="Glycosyltransferase_grp1"/>
</dbReference>
<dbReference type="SUPFAM" id="SSF53756">
    <property type="entry name" value="UDP-Glycosyltransferase/glycogen phosphorylase"/>
    <property type="match status" value="1"/>
</dbReference>
<keyword evidence="2" id="KW-1185">Reference proteome</keyword>
<evidence type="ECO:0000313" key="1">
    <source>
        <dbReference type="EMBL" id="BBO79301.1"/>
    </source>
</evidence>
<dbReference type="GO" id="GO:0016758">
    <property type="term" value="F:hexosyltransferase activity"/>
    <property type="evidence" value="ECO:0007669"/>
    <property type="project" value="TreeGrafter"/>
</dbReference>
<dbReference type="KEGG" id="dwd:DSCW_67180"/>
<dbReference type="PANTHER" id="PTHR45947:SF3">
    <property type="entry name" value="SULFOQUINOVOSYL TRANSFERASE SQD2"/>
    <property type="match status" value="1"/>
</dbReference>
<reference evidence="1 2" key="1">
    <citation type="submission" date="2019-11" db="EMBL/GenBank/DDBJ databases">
        <title>Comparative genomics of hydrocarbon-degrading Desulfosarcina strains.</title>
        <authorList>
            <person name="Watanabe M."/>
            <person name="Kojima H."/>
            <person name="Fukui M."/>
        </authorList>
    </citation>
    <scope>NUCLEOTIDE SEQUENCE [LARGE SCALE GENOMIC DNA]</scope>
    <source>
        <strain evidence="1 2">PP31</strain>
    </source>
</reference>
<dbReference type="CDD" id="cd03801">
    <property type="entry name" value="GT4_PimA-like"/>
    <property type="match status" value="1"/>
</dbReference>
<dbReference type="Gene3D" id="3.40.50.2000">
    <property type="entry name" value="Glycogen Phosphorylase B"/>
    <property type="match status" value="2"/>
</dbReference>
<dbReference type="PANTHER" id="PTHR45947">
    <property type="entry name" value="SULFOQUINOVOSYL TRANSFERASE SQD2"/>
    <property type="match status" value="1"/>
</dbReference>
<dbReference type="Proteomes" id="UP000427769">
    <property type="component" value="Chromosome"/>
</dbReference>